<evidence type="ECO:0000313" key="1">
    <source>
        <dbReference type="EMBL" id="VDP29375.1"/>
    </source>
</evidence>
<gene>
    <name evidence="1" type="ORF">SMRZ_LOCUS18845</name>
</gene>
<protein>
    <submittedName>
        <fullName evidence="1">Uncharacterized protein</fullName>
    </submittedName>
</protein>
<name>A0A183MS20_9TREM</name>
<dbReference type="Proteomes" id="UP000277204">
    <property type="component" value="Unassembled WGS sequence"/>
</dbReference>
<organism evidence="1 2">
    <name type="scientific">Schistosoma margrebowiei</name>
    <dbReference type="NCBI Taxonomy" id="48269"/>
    <lineage>
        <taxon>Eukaryota</taxon>
        <taxon>Metazoa</taxon>
        <taxon>Spiralia</taxon>
        <taxon>Lophotrochozoa</taxon>
        <taxon>Platyhelminthes</taxon>
        <taxon>Trematoda</taxon>
        <taxon>Digenea</taxon>
        <taxon>Strigeidida</taxon>
        <taxon>Schistosomatoidea</taxon>
        <taxon>Schistosomatidae</taxon>
        <taxon>Schistosoma</taxon>
    </lineage>
</organism>
<dbReference type="AlphaFoldDB" id="A0A183MS20"/>
<proteinExistence type="predicted"/>
<sequence>MVVGGSKQETLDPSCVLFDTRHQCVPVILRELMLPCHPGFVSQSQSKLLCTKLILSFIDTHLTHVQGDGIQQESNEISE</sequence>
<keyword evidence="2" id="KW-1185">Reference proteome</keyword>
<evidence type="ECO:0000313" key="2">
    <source>
        <dbReference type="Proteomes" id="UP000277204"/>
    </source>
</evidence>
<accession>A0A183MS20</accession>
<reference evidence="1 2" key="1">
    <citation type="submission" date="2018-11" db="EMBL/GenBank/DDBJ databases">
        <authorList>
            <consortium name="Pathogen Informatics"/>
        </authorList>
    </citation>
    <scope>NUCLEOTIDE SEQUENCE [LARGE SCALE GENOMIC DNA]</scope>
    <source>
        <strain evidence="1 2">Zambia</strain>
    </source>
</reference>
<dbReference type="EMBL" id="UZAI01017775">
    <property type="protein sequence ID" value="VDP29375.1"/>
    <property type="molecule type" value="Genomic_DNA"/>
</dbReference>